<feature type="transmembrane region" description="Helical" evidence="1">
    <location>
        <begin position="82"/>
        <end position="101"/>
    </location>
</feature>
<evidence type="ECO:0000256" key="1">
    <source>
        <dbReference type="SAM" id="Phobius"/>
    </source>
</evidence>
<proteinExistence type="predicted"/>
<keyword evidence="1" id="KW-0812">Transmembrane</keyword>
<evidence type="ECO:0000313" key="2">
    <source>
        <dbReference type="EMBL" id="CAB4663167.1"/>
    </source>
</evidence>
<feature type="transmembrane region" description="Helical" evidence="1">
    <location>
        <begin position="28"/>
        <end position="44"/>
    </location>
</feature>
<feature type="transmembrane region" description="Helical" evidence="1">
    <location>
        <begin position="51"/>
        <end position="70"/>
    </location>
</feature>
<reference evidence="4" key="1">
    <citation type="submission" date="2020-05" db="EMBL/GenBank/DDBJ databases">
        <authorList>
            <person name="Chiriac C."/>
            <person name="Salcher M."/>
            <person name="Ghai R."/>
            <person name="Kavagutti S V."/>
        </authorList>
    </citation>
    <scope>NUCLEOTIDE SEQUENCE</scope>
</reference>
<dbReference type="EMBL" id="CAEZWZ010000004">
    <property type="protein sequence ID" value="CAB4663167.1"/>
    <property type="molecule type" value="Genomic_DNA"/>
</dbReference>
<organism evidence="4">
    <name type="scientific">freshwater metagenome</name>
    <dbReference type="NCBI Taxonomy" id="449393"/>
    <lineage>
        <taxon>unclassified sequences</taxon>
        <taxon>metagenomes</taxon>
        <taxon>ecological metagenomes</taxon>
    </lineage>
</organism>
<feature type="transmembrane region" description="Helical" evidence="1">
    <location>
        <begin position="5"/>
        <end position="22"/>
    </location>
</feature>
<name>A0A6J7N720_9ZZZZ</name>
<evidence type="ECO:0000313" key="4">
    <source>
        <dbReference type="EMBL" id="CAB4988108.1"/>
    </source>
</evidence>
<keyword evidence="1" id="KW-1133">Transmembrane helix</keyword>
<accession>A0A6J7N720</accession>
<gene>
    <name evidence="2" type="ORF">UFOPK2329_00075</name>
    <name evidence="3" type="ORF">UFOPK3166_00121</name>
    <name evidence="4" type="ORF">UFOPK4035_00005</name>
</gene>
<dbReference type="AlphaFoldDB" id="A0A6J7N720"/>
<dbReference type="EMBL" id="CAFBOX010000001">
    <property type="protein sequence ID" value="CAB4988108.1"/>
    <property type="molecule type" value="Genomic_DNA"/>
</dbReference>
<keyword evidence="1" id="KW-0472">Membrane</keyword>
<dbReference type="EMBL" id="CAFABD010000008">
    <property type="protein sequence ID" value="CAB4816950.1"/>
    <property type="molecule type" value="Genomic_DNA"/>
</dbReference>
<evidence type="ECO:0000313" key="3">
    <source>
        <dbReference type="EMBL" id="CAB4816950.1"/>
    </source>
</evidence>
<sequence length="103" mass="10908">MRTIYSILIGAFLGIGSIFLHLVLPPFGFIFAIISSVVGIWAIGRMWGKRYLKVIAGCLWVFIVLQGGTPGLSNEILIQGDALGSALINIGFIAVFAAVAISA</sequence>
<protein>
    <submittedName>
        <fullName evidence="4">Unannotated protein</fullName>
    </submittedName>
</protein>